<evidence type="ECO:0000256" key="2">
    <source>
        <dbReference type="ARBA" id="ARBA00022475"/>
    </source>
</evidence>
<evidence type="ECO:0000256" key="4">
    <source>
        <dbReference type="ARBA" id="ARBA00023136"/>
    </source>
</evidence>
<evidence type="ECO:0000256" key="3">
    <source>
        <dbReference type="ARBA" id="ARBA00022622"/>
    </source>
</evidence>
<keyword evidence="2" id="KW-1003">Cell membrane</keyword>
<feature type="compositionally biased region" description="Basic and acidic residues" evidence="7">
    <location>
        <begin position="437"/>
        <end position="490"/>
    </location>
</feature>
<sequence length="510" mass="53934">MFGRKRTTSSESGAKQQHNRPILLVLALGLLLITATSSANAQLHPDKPNKPSPCATASYLRQLAINAINFVQTAVQQVDEGHRKAAQLRALASSSAGSTKTAAFLLAAELTRQAQAANAAIKANLPTTAAAALAAKYLSGWQEAIDEFSTTKMKDTVITAAASAIGGTAYLATTPETSPGKHGACLKDSNTRTDANEATVSHPTGKIQIDFTVLKPVTPATTTIAAPLTFCGASANAGASPDDSKCGDAQTTNYGYKGGPIFQAQTITATAKTAGDDQQNEYTLPTAQGTLPSTTTLQYKLTTISQLVKTASQLQAATVDTDLKSLATSAAMKSALAKSLRPDKPNYGDKETQQAVDEFIKNTFGEKGEKVETEIISKLNAVKPPKGVTDGAADKNLLTITDPNELAAAEAYYTVTGYLAEQEEKKKNQAGPSCPTKTEKPADPPKSPDECKKHTTEKPCKEEKGCDFDEKKDPKCFPKAETDKKDEKSVSRNLRVSVPQVFAAFVALLF</sequence>
<keyword evidence="6" id="KW-0449">Lipoprotein</keyword>
<comment type="subcellular location">
    <subcellularLocation>
        <location evidence="1">Cell membrane</location>
        <topology evidence="1">Lipid-anchor</topology>
        <topology evidence="1">GPI-anchor</topology>
    </subcellularLocation>
</comment>
<reference evidence="9" key="1">
    <citation type="submission" date="2016-12" db="EMBL/GenBank/DDBJ databases">
        <title>Extending the VSGnome of Trypanosoma brucei strain TREU927.</title>
        <authorList>
            <person name="Cross G.A."/>
        </authorList>
    </citation>
    <scope>NUCLEOTIDE SEQUENCE</scope>
    <source>
        <strain evidence="9">Tb927.99.185</strain>
    </source>
</reference>
<dbReference type="SUPFAM" id="SSF58087">
    <property type="entry name" value="Variant surface glycoprotein (N-terminal domain)"/>
    <property type="match status" value="1"/>
</dbReference>
<dbReference type="Gene3D" id="3.90.150.10">
    <property type="entry name" value="Variant Surface Glycoprotein, subunit A domain 1"/>
    <property type="match status" value="1"/>
</dbReference>
<evidence type="ECO:0000256" key="5">
    <source>
        <dbReference type="ARBA" id="ARBA00023180"/>
    </source>
</evidence>
<keyword evidence="3" id="KW-0336">GPI-anchor</keyword>
<dbReference type="VEuPathDB" id="TriTrypDB:Tb11.v5.1019"/>
<evidence type="ECO:0000259" key="8">
    <source>
        <dbReference type="Pfam" id="PF00913"/>
    </source>
</evidence>
<dbReference type="GO" id="GO:0005886">
    <property type="term" value="C:plasma membrane"/>
    <property type="evidence" value="ECO:0007669"/>
    <property type="project" value="UniProtKB-SubCell"/>
</dbReference>
<dbReference type="EMBL" id="KY404317">
    <property type="protein sequence ID" value="ARB50568.1"/>
    <property type="molecule type" value="Genomic_DNA"/>
</dbReference>
<organism evidence="9">
    <name type="scientific">Trypanosoma brucei</name>
    <dbReference type="NCBI Taxonomy" id="5691"/>
    <lineage>
        <taxon>Eukaryota</taxon>
        <taxon>Discoba</taxon>
        <taxon>Euglenozoa</taxon>
        <taxon>Kinetoplastea</taxon>
        <taxon>Metakinetoplastina</taxon>
        <taxon>Trypanosomatida</taxon>
        <taxon>Trypanosomatidae</taxon>
        <taxon>Trypanosoma</taxon>
    </lineage>
</organism>
<dbReference type="Gene3D" id="1.10.470.10">
    <property type="entry name" value="Variant Surface Glycoprotein, subunit A, domain 2"/>
    <property type="match status" value="1"/>
</dbReference>
<dbReference type="Pfam" id="PF00913">
    <property type="entry name" value="Trypan_glycop"/>
    <property type="match status" value="1"/>
</dbReference>
<feature type="domain" description="Trypanosome variant surface glycoprotein A-type N-terminal" evidence="8">
    <location>
        <begin position="31"/>
        <end position="414"/>
    </location>
</feature>
<feature type="region of interest" description="Disordered" evidence="7">
    <location>
        <begin position="424"/>
        <end position="492"/>
    </location>
</feature>
<evidence type="ECO:0000256" key="7">
    <source>
        <dbReference type="SAM" id="MobiDB-lite"/>
    </source>
</evidence>
<keyword evidence="4" id="KW-0472">Membrane</keyword>
<proteinExistence type="predicted"/>
<evidence type="ECO:0000256" key="6">
    <source>
        <dbReference type="ARBA" id="ARBA00023288"/>
    </source>
</evidence>
<dbReference type="VEuPathDB" id="TriTrypDB:Tb427_000104800"/>
<evidence type="ECO:0000256" key="1">
    <source>
        <dbReference type="ARBA" id="ARBA00004609"/>
    </source>
</evidence>
<accession>A0A1V0FXU1</accession>
<evidence type="ECO:0000313" key="9">
    <source>
        <dbReference type="EMBL" id="ARB50568.1"/>
    </source>
</evidence>
<name>A0A1V0FXU1_9TRYP</name>
<protein>
    <submittedName>
        <fullName evidence="9">Variant surface glycoprotein</fullName>
    </submittedName>
</protein>
<dbReference type="AlphaFoldDB" id="A0A1V0FXU1"/>
<dbReference type="GO" id="GO:0098552">
    <property type="term" value="C:side of membrane"/>
    <property type="evidence" value="ECO:0007669"/>
    <property type="project" value="UniProtKB-KW"/>
</dbReference>
<keyword evidence="5" id="KW-0325">Glycoprotein</keyword>
<dbReference type="InterPro" id="IPR001812">
    <property type="entry name" value="Trypano_VSG_A_N_dom"/>
</dbReference>
<dbReference type="GO" id="GO:0042783">
    <property type="term" value="P:symbiont-mediated evasion of host immune response"/>
    <property type="evidence" value="ECO:0007669"/>
    <property type="project" value="InterPro"/>
</dbReference>